<dbReference type="EMBL" id="JAKRRY010000008">
    <property type="protein sequence ID" value="MCW8345987.1"/>
    <property type="molecule type" value="Genomic_DNA"/>
</dbReference>
<comment type="caution">
    <text evidence="1">The sequence shown here is derived from an EMBL/GenBank/DDBJ whole genome shotgun (WGS) entry which is preliminary data.</text>
</comment>
<evidence type="ECO:0000313" key="1">
    <source>
        <dbReference type="EMBL" id="MCW8345987.1"/>
    </source>
</evidence>
<name>A0A9X3CM92_9VIBR</name>
<dbReference type="Proteomes" id="UP001155587">
    <property type="component" value="Unassembled WGS sequence"/>
</dbReference>
<evidence type="ECO:0000313" key="2">
    <source>
        <dbReference type="Proteomes" id="UP001155587"/>
    </source>
</evidence>
<dbReference type="AlphaFoldDB" id="A0A9X3CM92"/>
<keyword evidence="2" id="KW-1185">Reference proteome</keyword>
<gene>
    <name evidence="1" type="ORF">MD535_08195</name>
</gene>
<proteinExistence type="predicted"/>
<sequence>MRFTYNKLSTYQKHKTLRIFEDLTVESVAKICFKSVTTVEKWKSSGCIPPEYKRLVRLYRKRELSDEEKWDGFYMVGDRLCLPTGQLVQPQQIILAMALLELGAHPDVKVNSKIARIARALNELRPKP</sequence>
<dbReference type="RefSeq" id="WP_265674392.1">
    <property type="nucleotide sequence ID" value="NZ_JAKRRY010000008.1"/>
</dbReference>
<organism evidence="1 2">
    <name type="scientific">Vibrio qingdaonensis</name>
    <dbReference type="NCBI Taxonomy" id="2829491"/>
    <lineage>
        <taxon>Bacteria</taxon>
        <taxon>Pseudomonadati</taxon>
        <taxon>Pseudomonadota</taxon>
        <taxon>Gammaproteobacteria</taxon>
        <taxon>Vibrionales</taxon>
        <taxon>Vibrionaceae</taxon>
        <taxon>Vibrio</taxon>
    </lineage>
</organism>
<reference evidence="1" key="1">
    <citation type="submission" date="2022-02" db="EMBL/GenBank/DDBJ databases">
        <title>Vibrio sp. nov, a new bacterium isolated from seawater.</title>
        <authorList>
            <person name="Yuan Y."/>
        </authorList>
    </citation>
    <scope>NUCLEOTIDE SEQUENCE</scope>
    <source>
        <strain evidence="1">ZSDZ65</strain>
    </source>
</reference>
<protein>
    <submittedName>
        <fullName evidence="1">Regulator</fullName>
    </submittedName>
</protein>
<accession>A0A9X3CM92</accession>